<dbReference type="Gene3D" id="3.40.50.10050">
    <property type="entry name" value="Translation initiation factor IF- 2, domain 3"/>
    <property type="match status" value="1"/>
</dbReference>
<dbReference type="RefSeq" id="WP_138400223.1">
    <property type="nucleotide sequence ID" value="NZ_JBAFVI010000010.1"/>
</dbReference>
<feature type="compositionally biased region" description="Low complexity" evidence="10">
    <location>
        <begin position="407"/>
        <end position="425"/>
    </location>
</feature>
<evidence type="ECO:0000256" key="4">
    <source>
        <dbReference type="ARBA" id="ARBA00022540"/>
    </source>
</evidence>
<feature type="region of interest" description="Disordered" evidence="10">
    <location>
        <begin position="1"/>
        <end position="41"/>
    </location>
</feature>
<dbReference type="GO" id="GO:0003924">
    <property type="term" value="F:GTPase activity"/>
    <property type="evidence" value="ECO:0007669"/>
    <property type="project" value="UniProtKB-UniRule"/>
</dbReference>
<comment type="subcellular location">
    <subcellularLocation>
        <location evidence="8">Cytoplasm</location>
    </subcellularLocation>
</comment>
<dbReference type="InterPro" id="IPR044145">
    <property type="entry name" value="IF2_II"/>
</dbReference>
<organism evidence="12 13">
    <name type="scientific">Xanthobacter autotrophicus</name>
    <dbReference type="NCBI Taxonomy" id="280"/>
    <lineage>
        <taxon>Bacteria</taxon>
        <taxon>Pseudomonadati</taxon>
        <taxon>Pseudomonadota</taxon>
        <taxon>Alphaproteobacteria</taxon>
        <taxon>Hyphomicrobiales</taxon>
        <taxon>Xanthobacteraceae</taxon>
        <taxon>Xanthobacter</taxon>
    </lineage>
</organism>
<keyword evidence="7 8" id="KW-0342">GTP-binding</keyword>
<evidence type="ECO:0000313" key="13">
    <source>
        <dbReference type="Proteomes" id="UP000305131"/>
    </source>
</evidence>
<dbReference type="InterPro" id="IPR053905">
    <property type="entry name" value="EF-G-like_DII"/>
</dbReference>
<dbReference type="Pfam" id="PF04760">
    <property type="entry name" value="IF2_N"/>
    <property type="match status" value="1"/>
</dbReference>
<evidence type="ECO:0000256" key="3">
    <source>
        <dbReference type="ARBA" id="ARBA00022490"/>
    </source>
</evidence>
<evidence type="ECO:0000256" key="5">
    <source>
        <dbReference type="ARBA" id="ARBA00022741"/>
    </source>
</evidence>
<dbReference type="InterPro" id="IPR036925">
    <property type="entry name" value="TIF_IF2_dom3_sf"/>
</dbReference>
<name>A0A6C1KD59_XANAU</name>
<evidence type="ECO:0000256" key="9">
    <source>
        <dbReference type="RuleBase" id="RU000644"/>
    </source>
</evidence>
<dbReference type="CDD" id="cd03692">
    <property type="entry name" value="mtIF2_IVc"/>
    <property type="match status" value="1"/>
</dbReference>
<evidence type="ECO:0000256" key="10">
    <source>
        <dbReference type="SAM" id="MobiDB-lite"/>
    </source>
</evidence>
<dbReference type="PROSITE" id="PS51722">
    <property type="entry name" value="G_TR_2"/>
    <property type="match status" value="1"/>
</dbReference>
<dbReference type="InterPro" id="IPR023115">
    <property type="entry name" value="TIF_IF2_dom3"/>
</dbReference>
<dbReference type="GO" id="GO:0005829">
    <property type="term" value="C:cytosol"/>
    <property type="evidence" value="ECO:0007669"/>
    <property type="project" value="TreeGrafter"/>
</dbReference>
<keyword evidence="5 8" id="KW-0547">Nucleotide-binding</keyword>
<dbReference type="FunFam" id="2.40.30.10:FF:000007">
    <property type="entry name" value="Translation initiation factor IF-2"/>
    <property type="match status" value="1"/>
</dbReference>
<feature type="compositionally biased region" description="Low complexity" evidence="10">
    <location>
        <begin position="437"/>
        <end position="455"/>
    </location>
</feature>
<dbReference type="PANTHER" id="PTHR43381">
    <property type="entry name" value="TRANSLATION INITIATION FACTOR IF-2-RELATED"/>
    <property type="match status" value="1"/>
</dbReference>
<keyword evidence="4 8" id="KW-0396">Initiation factor</keyword>
<evidence type="ECO:0000256" key="7">
    <source>
        <dbReference type="ARBA" id="ARBA00023134"/>
    </source>
</evidence>
<evidence type="ECO:0000256" key="8">
    <source>
        <dbReference type="HAMAP-Rule" id="MF_00100"/>
    </source>
</evidence>
<feature type="compositionally biased region" description="Low complexity" evidence="10">
    <location>
        <begin position="102"/>
        <end position="225"/>
    </location>
</feature>
<comment type="similarity">
    <text evidence="1 8 9">Belongs to the TRAFAC class translation factor GTPase superfamily. Classic translation factor GTPase family. IF-2 subfamily.</text>
</comment>
<dbReference type="Pfam" id="PF11987">
    <property type="entry name" value="IF-2"/>
    <property type="match status" value="1"/>
</dbReference>
<dbReference type="GeneID" id="95774679"/>
<dbReference type="CDD" id="cd03702">
    <property type="entry name" value="IF2_mtIF2_II"/>
    <property type="match status" value="1"/>
</dbReference>
<evidence type="ECO:0000313" key="12">
    <source>
        <dbReference type="EMBL" id="TLX42082.1"/>
    </source>
</evidence>
<dbReference type="FunFam" id="3.40.50.300:FF:000019">
    <property type="entry name" value="Translation initiation factor IF-2"/>
    <property type="match status" value="1"/>
</dbReference>
<dbReference type="OrthoDB" id="9811804at2"/>
<dbReference type="InterPro" id="IPR027417">
    <property type="entry name" value="P-loop_NTPase"/>
</dbReference>
<dbReference type="GO" id="GO:0003743">
    <property type="term" value="F:translation initiation factor activity"/>
    <property type="evidence" value="ECO:0007669"/>
    <property type="project" value="UniProtKB-UniRule"/>
</dbReference>
<feature type="compositionally biased region" description="Basic and acidic residues" evidence="10">
    <location>
        <begin position="318"/>
        <end position="391"/>
    </location>
</feature>
<dbReference type="GO" id="GO:0005525">
    <property type="term" value="F:GTP binding"/>
    <property type="evidence" value="ECO:0007669"/>
    <property type="project" value="UniProtKB-KW"/>
</dbReference>
<dbReference type="EMBL" id="VAUP01000031">
    <property type="protein sequence ID" value="TLX42082.1"/>
    <property type="molecule type" value="Genomic_DNA"/>
</dbReference>
<comment type="function">
    <text evidence="8 9">One of the essential components for the initiation of protein synthesis. Protects formylmethionyl-tRNA from spontaneous hydrolysis and promotes its binding to the 30S ribosomal subunits. Also involved in the hydrolysis of GTP during the formation of the 70S ribosomal complex.</text>
</comment>
<dbReference type="FunFam" id="3.40.50.10050:FF:000001">
    <property type="entry name" value="Translation initiation factor IF-2"/>
    <property type="match status" value="1"/>
</dbReference>
<feature type="compositionally biased region" description="Low complexity" evidence="10">
    <location>
        <begin position="82"/>
        <end position="94"/>
    </location>
</feature>
<dbReference type="NCBIfam" id="TIGR00487">
    <property type="entry name" value="IF-2"/>
    <property type="match status" value="1"/>
</dbReference>
<feature type="binding site" evidence="8">
    <location>
        <begin position="640"/>
        <end position="644"/>
    </location>
    <ligand>
        <name>GTP</name>
        <dbReference type="ChEBI" id="CHEBI:37565"/>
    </ligand>
</feature>
<reference evidence="12 13" key="1">
    <citation type="submission" date="2019-05" db="EMBL/GenBank/DDBJ databases">
        <authorList>
            <person name="Zhou X."/>
        </authorList>
    </citation>
    <scope>NUCLEOTIDE SEQUENCE [LARGE SCALE GENOMIC DNA]</scope>
    <source>
        <strain evidence="12 13">DSM 432</strain>
    </source>
</reference>
<dbReference type="Pfam" id="PF22042">
    <property type="entry name" value="EF-G_D2"/>
    <property type="match status" value="1"/>
</dbReference>
<dbReference type="Pfam" id="PF00009">
    <property type="entry name" value="GTP_EFTU"/>
    <property type="match status" value="1"/>
</dbReference>
<dbReference type="InterPro" id="IPR015760">
    <property type="entry name" value="TIF_IF2"/>
</dbReference>
<dbReference type="Proteomes" id="UP000305131">
    <property type="component" value="Unassembled WGS sequence"/>
</dbReference>
<gene>
    <name evidence="8 12" type="primary">infB</name>
    <name evidence="12" type="ORF">FBQ73_14585</name>
</gene>
<feature type="region of interest" description="Disordered" evidence="10">
    <location>
        <begin position="56"/>
        <end position="462"/>
    </location>
</feature>
<protein>
    <recommendedName>
        <fullName evidence="2 8">Translation initiation factor IF-2</fullName>
    </recommendedName>
</protein>
<dbReference type="AlphaFoldDB" id="A0A6C1KD59"/>
<feature type="domain" description="Tr-type G" evidence="11">
    <location>
        <begin position="584"/>
        <end position="754"/>
    </location>
</feature>
<evidence type="ECO:0000256" key="6">
    <source>
        <dbReference type="ARBA" id="ARBA00022917"/>
    </source>
</evidence>
<sequence length="1087" mass="113711">MNDTKTPGDKTLHPATGKTLTLKRPVEQGMVRQSFSHGRSKAVVVEKVKRRVIAPGEAAGQGTGQAAPAAPAAAPAAPRPAAPAAAPSAASAPAPVAPAPAPVEAKAPAAAAPVSAPVAPAPAAEAPAPQAAAPAPVEAKAPAAPAVEAPAAPAPVAEVPAPAVAEPAPVAPKAAPAEPVQAAAQTPTPQAPAPKAAAPASAPQTSAPRSAAPAASEAKPAASRPGQSTGGRSDGPRTAAGASSRPGSQGSQRPGAGGPPGRPGQPPRSGGPGADRRPGAGGPPGRPGAQQRPGGSGVVLRTLTEEERNARASALADARVREVEERRMAEERRAAEEEARRRAERERVERAEREAAEARKREEESRRAQEDESKRRAEQEARKRFGGEEQGNRPAGAGTTTGGNAGAGAAATTARPLTPRPAGTAESEDEERRAARRGPGARVAPPVKVPRAPAGQEKQRGRLTLVTALSGDDERQRSLASFRRRTQRMTGHRAQESKEKILREVILPETITIQELANRMSERAVDVIRMLMKQGQMVKITDVIDADTAELIAEELGHTVRRVSESDVEEGLFDTPDSPESLVPRPAVVTIMGHVDHGKTSLLDAIRKANVVSGEAGGITQHIGAYQVTSPSGSKITFIDTPGHAAFTAMRARGAKVTDIVVLVVAADDGVMPQTVEAIHHARAAKVPLIVAINKIDKPGAKPERVRSELLQYEVQVETMGGDTLEVEVSAKEHLNLDKLLEAIALQSELLDLRANPDRAAEGTVVEAKLDRGRGPVATVLVQRGTLKVGDIVVAGAEWGRVRALISDTGANVDTAGPSLPVEVLGFNGTPEAGDRLAVVENEARAREITDYRQRQKREKAAARSATVRGSLEQMMSQVKATGRKEFPLIIKGDVSGSVEAIIGALEKVGNDEVQARIIHSGAGGINESDVTLAETSGAAIIAFNVRANKEARDAAERAGIEIRYYNIIYDLVDDVKKAMSGLLAPINRETMLGNALIKEIFAVSKVGKVAGCTVTDGNVERGQHVRLIRDNVVIHEGKLATLNRFKDAVNVVHAGQDCGMSFENYQDMRAGDVIECYRVEVIQRSL</sequence>
<dbReference type="InterPro" id="IPR000178">
    <property type="entry name" value="TF_IF2_bacterial-like"/>
</dbReference>
<feature type="binding site" evidence="8">
    <location>
        <begin position="593"/>
        <end position="600"/>
    </location>
    <ligand>
        <name>GTP</name>
        <dbReference type="ChEBI" id="CHEBI:37565"/>
    </ligand>
</feature>
<dbReference type="CDD" id="cd01887">
    <property type="entry name" value="IF2_eIF5B"/>
    <property type="match status" value="1"/>
</dbReference>
<feature type="binding site" evidence="8">
    <location>
        <begin position="694"/>
        <end position="697"/>
    </location>
    <ligand>
        <name>GTP</name>
        <dbReference type="ChEBI" id="CHEBI:37565"/>
    </ligand>
</feature>
<dbReference type="SUPFAM" id="SSF52156">
    <property type="entry name" value="Initiation factor IF2/eIF5b, domain 3"/>
    <property type="match status" value="1"/>
</dbReference>
<accession>A0A6C1KD59</accession>
<evidence type="ECO:0000259" key="11">
    <source>
        <dbReference type="PROSITE" id="PS51722"/>
    </source>
</evidence>
<dbReference type="InterPro" id="IPR006847">
    <property type="entry name" value="IF2_N"/>
</dbReference>
<dbReference type="Pfam" id="PF08364">
    <property type="entry name" value="IF2_assoc"/>
    <property type="match status" value="1"/>
</dbReference>
<dbReference type="FunFam" id="2.40.30.10:FF:000008">
    <property type="entry name" value="Translation initiation factor IF-2"/>
    <property type="match status" value="1"/>
</dbReference>
<dbReference type="SUPFAM" id="SSF52540">
    <property type="entry name" value="P-loop containing nucleoside triphosphate hydrolases"/>
    <property type="match status" value="1"/>
</dbReference>
<dbReference type="InterPro" id="IPR013575">
    <property type="entry name" value="IF2_assoc_dom_bac"/>
</dbReference>
<comment type="caution">
    <text evidence="12">The sequence shown here is derived from an EMBL/GenBank/DDBJ whole genome shotgun (WGS) entry which is preliminary data.</text>
</comment>
<evidence type="ECO:0000256" key="2">
    <source>
        <dbReference type="ARBA" id="ARBA00020675"/>
    </source>
</evidence>
<dbReference type="SUPFAM" id="SSF50447">
    <property type="entry name" value="Translation proteins"/>
    <property type="match status" value="2"/>
</dbReference>
<proteinExistence type="inferred from homology"/>
<comment type="caution">
    <text evidence="8">Lacks conserved residue(s) required for the propagation of feature annotation.</text>
</comment>
<dbReference type="InterPro" id="IPR000795">
    <property type="entry name" value="T_Tr_GTP-bd_dom"/>
</dbReference>
<dbReference type="InterPro" id="IPR009000">
    <property type="entry name" value="Transl_B-barrel_sf"/>
</dbReference>
<dbReference type="Gene3D" id="3.40.50.300">
    <property type="entry name" value="P-loop containing nucleotide triphosphate hydrolases"/>
    <property type="match status" value="1"/>
</dbReference>
<feature type="compositionally biased region" description="Low complexity" evidence="10">
    <location>
        <begin position="66"/>
        <end position="76"/>
    </location>
</feature>
<dbReference type="PANTHER" id="PTHR43381:SF5">
    <property type="entry name" value="TR-TYPE G DOMAIN-CONTAINING PROTEIN"/>
    <property type="match status" value="1"/>
</dbReference>
<evidence type="ECO:0000256" key="1">
    <source>
        <dbReference type="ARBA" id="ARBA00007733"/>
    </source>
</evidence>
<dbReference type="Gene3D" id="2.40.30.10">
    <property type="entry name" value="Translation factors"/>
    <property type="match status" value="2"/>
</dbReference>
<keyword evidence="6 8" id="KW-0648">Protein biosynthesis</keyword>
<dbReference type="InterPro" id="IPR005225">
    <property type="entry name" value="Small_GTP-bd"/>
</dbReference>
<keyword evidence="3 8" id="KW-0963">Cytoplasm</keyword>
<feature type="compositionally biased region" description="Basic and acidic residues" evidence="10">
    <location>
        <begin position="1"/>
        <end position="12"/>
    </location>
</feature>
<dbReference type="NCBIfam" id="TIGR00231">
    <property type="entry name" value="small_GTP"/>
    <property type="match status" value="1"/>
</dbReference>
<dbReference type="HAMAP" id="MF_00100_B">
    <property type="entry name" value="IF_2_B"/>
    <property type="match status" value="1"/>
</dbReference>